<organism evidence="6 7">
    <name type="scientific">Cirrhinus mrigala</name>
    <name type="common">Mrigala</name>
    <dbReference type="NCBI Taxonomy" id="683832"/>
    <lineage>
        <taxon>Eukaryota</taxon>
        <taxon>Metazoa</taxon>
        <taxon>Chordata</taxon>
        <taxon>Craniata</taxon>
        <taxon>Vertebrata</taxon>
        <taxon>Euteleostomi</taxon>
        <taxon>Actinopterygii</taxon>
        <taxon>Neopterygii</taxon>
        <taxon>Teleostei</taxon>
        <taxon>Ostariophysi</taxon>
        <taxon>Cypriniformes</taxon>
        <taxon>Cyprinidae</taxon>
        <taxon>Labeoninae</taxon>
        <taxon>Labeonini</taxon>
        <taxon>Cirrhinus</taxon>
    </lineage>
</organism>
<feature type="region of interest" description="Disordered" evidence="4">
    <location>
        <begin position="65"/>
        <end position="86"/>
    </location>
</feature>
<keyword evidence="2" id="KW-0863">Zinc-finger</keyword>
<keyword evidence="3" id="KW-0862">Zinc</keyword>
<evidence type="ECO:0000256" key="3">
    <source>
        <dbReference type="ARBA" id="ARBA00022833"/>
    </source>
</evidence>
<evidence type="ECO:0000313" key="7">
    <source>
        <dbReference type="Proteomes" id="UP001529510"/>
    </source>
</evidence>
<feature type="non-terminal residue" evidence="6">
    <location>
        <position position="86"/>
    </location>
</feature>
<evidence type="ECO:0000256" key="4">
    <source>
        <dbReference type="SAM" id="MobiDB-lite"/>
    </source>
</evidence>
<name>A0ABD0QDS2_CIRMR</name>
<keyword evidence="1" id="KW-0479">Metal-binding</keyword>
<feature type="domain" description="ZC3H15/TMA46 family C-terminal" evidence="5">
    <location>
        <begin position="27"/>
        <end position="84"/>
    </location>
</feature>
<comment type="caution">
    <text evidence="6">The sequence shown here is derived from an EMBL/GenBank/DDBJ whole genome shotgun (WGS) entry which is preliminary data.</text>
</comment>
<dbReference type="Proteomes" id="UP001529510">
    <property type="component" value="Unassembled WGS sequence"/>
</dbReference>
<dbReference type="PANTHER" id="PTHR12681:SF0">
    <property type="entry name" value="ZINC FINGER CCCH DOMAIN-CONTAINING PROTEIN 15"/>
    <property type="match status" value="1"/>
</dbReference>
<gene>
    <name evidence="6" type="ORF">M9458_019728</name>
</gene>
<evidence type="ECO:0000313" key="6">
    <source>
        <dbReference type="EMBL" id="KAL0184032.1"/>
    </source>
</evidence>
<proteinExistence type="predicted"/>
<dbReference type="InterPro" id="IPR032378">
    <property type="entry name" value="ZC3H15/TMA46_C"/>
</dbReference>
<dbReference type="Pfam" id="PF16543">
    <property type="entry name" value="DFRP_C"/>
    <property type="match status" value="1"/>
</dbReference>
<protein>
    <recommendedName>
        <fullName evidence="5">ZC3H15/TMA46 family C-terminal domain-containing protein</fullName>
    </recommendedName>
</protein>
<dbReference type="GO" id="GO:0008270">
    <property type="term" value="F:zinc ion binding"/>
    <property type="evidence" value="ECO:0007669"/>
    <property type="project" value="UniProtKB-KW"/>
</dbReference>
<sequence>NCMYRHALPVGFVLKKDKKKEETNEEEISLEDLIETERAALGANVTRITLETFLAWKKRKRQEKLAKAEQDMERKKADFKAGRALG</sequence>
<evidence type="ECO:0000256" key="1">
    <source>
        <dbReference type="ARBA" id="ARBA00022723"/>
    </source>
</evidence>
<feature type="non-terminal residue" evidence="6">
    <location>
        <position position="1"/>
    </location>
</feature>
<dbReference type="AlphaFoldDB" id="A0ABD0QDS2"/>
<evidence type="ECO:0000256" key="2">
    <source>
        <dbReference type="ARBA" id="ARBA00022771"/>
    </source>
</evidence>
<dbReference type="EMBL" id="JAMKFB020000009">
    <property type="protein sequence ID" value="KAL0184032.1"/>
    <property type="molecule type" value="Genomic_DNA"/>
</dbReference>
<keyword evidence="7" id="KW-1185">Reference proteome</keyword>
<reference evidence="6 7" key="1">
    <citation type="submission" date="2024-05" db="EMBL/GenBank/DDBJ databases">
        <title>Genome sequencing and assembly of Indian major carp, Cirrhinus mrigala (Hamilton, 1822).</title>
        <authorList>
            <person name="Mohindra V."/>
            <person name="Chowdhury L.M."/>
            <person name="Lal K."/>
            <person name="Jena J.K."/>
        </authorList>
    </citation>
    <scope>NUCLEOTIDE SEQUENCE [LARGE SCALE GENOMIC DNA]</scope>
    <source>
        <strain evidence="6">CM1030</strain>
        <tissue evidence="6">Blood</tissue>
    </source>
</reference>
<dbReference type="PANTHER" id="PTHR12681">
    <property type="entry name" value="ZINC FINGER-CONTAINING PROTEIN P48ZNF"/>
    <property type="match status" value="1"/>
</dbReference>
<dbReference type="Gene3D" id="6.20.400.10">
    <property type="match status" value="1"/>
</dbReference>
<evidence type="ECO:0000259" key="5">
    <source>
        <dbReference type="Pfam" id="PF16543"/>
    </source>
</evidence>
<accession>A0ABD0QDS2</accession>